<comment type="caution">
    <text evidence="6">The sequence shown here is derived from an EMBL/GenBank/DDBJ whole genome shotgun (WGS) entry which is preliminary data.</text>
</comment>
<dbReference type="Proteomes" id="UP000267223">
    <property type="component" value="Unassembled WGS sequence"/>
</dbReference>
<dbReference type="GO" id="GO:0046872">
    <property type="term" value="F:metal ion binding"/>
    <property type="evidence" value="ECO:0007669"/>
    <property type="project" value="UniProtKB-KW"/>
</dbReference>
<protein>
    <recommendedName>
        <fullName evidence="5">5-formyltetrahydrofolate cyclo-ligase</fullName>
        <ecNumber evidence="5">6.3.3.2</ecNumber>
    </recommendedName>
</protein>
<keyword evidence="7" id="KW-1185">Reference proteome</keyword>
<keyword evidence="5" id="KW-0479">Metal-binding</keyword>
<dbReference type="Pfam" id="PF01812">
    <property type="entry name" value="5-FTHF_cyc-lig"/>
    <property type="match status" value="1"/>
</dbReference>
<dbReference type="GO" id="GO:0035999">
    <property type="term" value="P:tetrahydrofolate interconversion"/>
    <property type="evidence" value="ECO:0007669"/>
    <property type="project" value="TreeGrafter"/>
</dbReference>
<evidence type="ECO:0000256" key="1">
    <source>
        <dbReference type="ARBA" id="ARBA00010638"/>
    </source>
</evidence>
<dbReference type="InterPro" id="IPR037171">
    <property type="entry name" value="NagB/RpiA_transferase-like"/>
</dbReference>
<dbReference type="OrthoDB" id="9801938at2"/>
<evidence type="ECO:0000256" key="2">
    <source>
        <dbReference type="ARBA" id="ARBA00022741"/>
    </source>
</evidence>
<keyword evidence="6" id="KW-0436">Ligase</keyword>
<dbReference type="Gene3D" id="3.40.50.10420">
    <property type="entry name" value="NagB/RpiA/CoA transferase-like"/>
    <property type="match status" value="1"/>
</dbReference>
<feature type="binding site" evidence="4">
    <location>
        <begin position="134"/>
        <end position="142"/>
    </location>
    <ligand>
        <name>ATP</name>
        <dbReference type="ChEBI" id="CHEBI:30616"/>
    </ligand>
</feature>
<dbReference type="GO" id="GO:0030272">
    <property type="term" value="F:5-formyltetrahydrofolate cyclo-ligase activity"/>
    <property type="evidence" value="ECO:0007669"/>
    <property type="project" value="UniProtKB-EC"/>
</dbReference>
<evidence type="ECO:0000256" key="3">
    <source>
        <dbReference type="ARBA" id="ARBA00022840"/>
    </source>
</evidence>
<gene>
    <name evidence="6" type="ORF">EFY79_14485</name>
</gene>
<name>A0A3M9NAP1_9BACT</name>
<evidence type="ECO:0000313" key="7">
    <source>
        <dbReference type="Proteomes" id="UP000267223"/>
    </source>
</evidence>
<dbReference type="EC" id="6.3.3.2" evidence="5"/>
<dbReference type="NCBIfam" id="TIGR02727">
    <property type="entry name" value="MTHFS_bact"/>
    <property type="match status" value="1"/>
</dbReference>
<dbReference type="SUPFAM" id="SSF100950">
    <property type="entry name" value="NagB/RpiA/CoA transferase-like"/>
    <property type="match status" value="1"/>
</dbReference>
<dbReference type="InterPro" id="IPR002698">
    <property type="entry name" value="FTHF_cligase"/>
</dbReference>
<dbReference type="GO" id="GO:0009396">
    <property type="term" value="P:folic acid-containing compound biosynthetic process"/>
    <property type="evidence" value="ECO:0007669"/>
    <property type="project" value="TreeGrafter"/>
</dbReference>
<accession>A0A3M9NAP1</accession>
<keyword evidence="2 4" id="KW-0547">Nucleotide-binding</keyword>
<dbReference type="AlphaFoldDB" id="A0A3M9NAP1"/>
<dbReference type="EMBL" id="RJJR01000012">
    <property type="protein sequence ID" value="RNI34880.1"/>
    <property type="molecule type" value="Genomic_DNA"/>
</dbReference>
<reference evidence="6 7" key="1">
    <citation type="submission" date="2018-11" db="EMBL/GenBank/DDBJ databases">
        <title>Draft genome sequence of Ferruginibacter sp. BO-59.</title>
        <authorList>
            <person name="Im W.T."/>
        </authorList>
    </citation>
    <scope>NUCLEOTIDE SEQUENCE [LARGE SCALE GENOMIC DNA]</scope>
    <source>
        <strain evidence="6 7">BO-59</strain>
    </source>
</reference>
<comment type="similarity">
    <text evidence="1 5">Belongs to the 5-formyltetrahydrofolate cyclo-ligase family.</text>
</comment>
<organism evidence="6 7">
    <name type="scientific">Hanamia caeni</name>
    <dbReference type="NCBI Taxonomy" id="2294116"/>
    <lineage>
        <taxon>Bacteria</taxon>
        <taxon>Pseudomonadati</taxon>
        <taxon>Bacteroidota</taxon>
        <taxon>Chitinophagia</taxon>
        <taxon>Chitinophagales</taxon>
        <taxon>Chitinophagaceae</taxon>
        <taxon>Hanamia</taxon>
    </lineage>
</organism>
<feature type="binding site" evidence="4">
    <location>
        <position position="48"/>
    </location>
    <ligand>
        <name>substrate</name>
    </ligand>
</feature>
<sequence>MKKQDLRILFKQRRKELSLQSIEKFNDLILINFQKLPIPDIKCVHTYLSSFKLGEPETATIVKYLQFKNPLIKVVIPKVDIHGGRLAHYQYDEQIELIKNEYGIDEPKGGNNVTEDEIDMVLIPLLAFDSKGYRVGFGKGYYDKFLSRCRKDVLKVGLSFFEPVDKIEDITGYDIPMDFCITPKENFIF</sequence>
<evidence type="ECO:0000256" key="5">
    <source>
        <dbReference type="RuleBase" id="RU361279"/>
    </source>
</evidence>
<dbReference type="PIRSF" id="PIRSF006806">
    <property type="entry name" value="FTHF_cligase"/>
    <property type="match status" value="1"/>
</dbReference>
<dbReference type="RefSeq" id="WP_123121434.1">
    <property type="nucleotide sequence ID" value="NZ_RJJR01000012.1"/>
</dbReference>
<keyword evidence="3 4" id="KW-0067">ATP-binding</keyword>
<feature type="binding site" evidence="4">
    <location>
        <position position="55"/>
    </location>
    <ligand>
        <name>substrate</name>
    </ligand>
</feature>
<dbReference type="PANTHER" id="PTHR23407">
    <property type="entry name" value="ATPASE INHIBITOR/5-FORMYLTETRAHYDROFOLATE CYCLO-LIGASE"/>
    <property type="match status" value="1"/>
</dbReference>
<dbReference type="GO" id="GO:0005524">
    <property type="term" value="F:ATP binding"/>
    <property type="evidence" value="ECO:0007669"/>
    <property type="project" value="UniProtKB-KW"/>
</dbReference>
<evidence type="ECO:0000256" key="4">
    <source>
        <dbReference type="PIRSR" id="PIRSR006806-1"/>
    </source>
</evidence>
<keyword evidence="5" id="KW-0460">Magnesium</keyword>
<proteinExistence type="inferred from homology"/>
<dbReference type="PANTHER" id="PTHR23407:SF1">
    <property type="entry name" value="5-FORMYLTETRAHYDROFOLATE CYCLO-LIGASE"/>
    <property type="match status" value="1"/>
</dbReference>
<comment type="catalytic activity">
    <reaction evidence="5">
        <text>(6S)-5-formyl-5,6,7,8-tetrahydrofolate + ATP = (6R)-5,10-methenyltetrahydrofolate + ADP + phosphate</text>
        <dbReference type="Rhea" id="RHEA:10488"/>
        <dbReference type="ChEBI" id="CHEBI:30616"/>
        <dbReference type="ChEBI" id="CHEBI:43474"/>
        <dbReference type="ChEBI" id="CHEBI:57455"/>
        <dbReference type="ChEBI" id="CHEBI:57457"/>
        <dbReference type="ChEBI" id="CHEBI:456216"/>
        <dbReference type="EC" id="6.3.3.2"/>
    </reaction>
</comment>
<feature type="binding site" evidence="4">
    <location>
        <begin position="3"/>
        <end position="7"/>
    </location>
    <ligand>
        <name>ATP</name>
        <dbReference type="ChEBI" id="CHEBI:30616"/>
    </ligand>
</feature>
<dbReference type="InterPro" id="IPR024185">
    <property type="entry name" value="FTHF_cligase-like_sf"/>
</dbReference>
<evidence type="ECO:0000313" key="6">
    <source>
        <dbReference type="EMBL" id="RNI34880.1"/>
    </source>
</evidence>
<comment type="cofactor">
    <cofactor evidence="5">
        <name>Mg(2+)</name>
        <dbReference type="ChEBI" id="CHEBI:18420"/>
    </cofactor>
</comment>